<proteinExistence type="predicted"/>
<keyword evidence="1" id="KW-0812">Transmembrane</keyword>
<feature type="transmembrane region" description="Helical" evidence="1">
    <location>
        <begin position="80"/>
        <end position="99"/>
    </location>
</feature>
<reference evidence="2 3" key="1">
    <citation type="journal article" date="2015" name="Genome Announc.">
        <title>Draft Genome Sequences of Marine Isolates of Thalassomonas viridans and Thalassomonas actiniarum.</title>
        <authorList>
            <person name="Olonade I."/>
            <person name="van Zyl L.J."/>
            <person name="Trindade M."/>
        </authorList>
    </citation>
    <scope>NUCLEOTIDE SEQUENCE [LARGE SCALE GENOMIC DNA]</scope>
    <source>
        <strain evidence="2 3">XOM25</strain>
    </source>
</reference>
<accession>A0AAE9ZAW6</accession>
<dbReference type="Proteomes" id="UP000032352">
    <property type="component" value="Chromosome pTvir"/>
</dbReference>
<keyword evidence="1" id="KW-0472">Membrane</keyword>
<feature type="transmembrane region" description="Helical" evidence="1">
    <location>
        <begin position="20"/>
        <end position="37"/>
    </location>
</feature>
<keyword evidence="3" id="KW-1185">Reference proteome</keyword>
<sequence length="206" mass="23546">MAKLALIFLGVCYAVVSKNPLHVSIIINVSLVLIMLMNRRNINVVHLCGALLTVYIIEMLLFEFVVIIERGRMSPMWLNASIYATHFVIDLMLFILVALRAPFTRGRLAAQGKPYDHVFIYNSEFGLKSLFIVFMLVDLLALVENFIRHLDEFGLSDNIAQLFSNLTIVYYSYSPVKFVLLGITFLLIWSMTTDVGKEEYKKKIKA</sequence>
<dbReference type="AlphaFoldDB" id="A0AAE9ZAW6"/>
<organism evidence="2 3">
    <name type="scientific">Thalassomonas viridans</name>
    <dbReference type="NCBI Taxonomy" id="137584"/>
    <lineage>
        <taxon>Bacteria</taxon>
        <taxon>Pseudomonadati</taxon>
        <taxon>Pseudomonadota</taxon>
        <taxon>Gammaproteobacteria</taxon>
        <taxon>Alteromonadales</taxon>
        <taxon>Colwelliaceae</taxon>
        <taxon>Thalassomonas</taxon>
    </lineage>
</organism>
<feature type="transmembrane region" description="Helical" evidence="1">
    <location>
        <begin position="130"/>
        <end position="148"/>
    </location>
</feature>
<feature type="transmembrane region" description="Helical" evidence="1">
    <location>
        <begin position="168"/>
        <end position="189"/>
    </location>
</feature>
<dbReference type="EMBL" id="CP059734">
    <property type="protein sequence ID" value="WDE09005.1"/>
    <property type="molecule type" value="Genomic_DNA"/>
</dbReference>
<reference evidence="2 3" key="2">
    <citation type="journal article" date="2022" name="Mar. Drugs">
        <title>Bioassay-Guided Fractionation Leads to the Detection of Cholic Acid Generated by the Rare Thalassomonas sp.</title>
        <authorList>
            <person name="Pheiffer F."/>
            <person name="Schneider Y.K."/>
            <person name="Hansen E.H."/>
            <person name="Andersen J.H."/>
            <person name="Isaksson J."/>
            <person name="Busche T."/>
            <person name="R C."/>
            <person name="Kalinowski J."/>
            <person name="Zyl L.V."/>
            <person name="Trindade M."/>
        </authorList>
    </citation>
    <scope>NUCLEOTIDE SEQUENCE [LARGE SCALE GENOMIC DNA]</scope>
    <source>
        <strain evidence="2 3">XOM25</strain>
    </source>
</reference>
<feature type="transmembrane region" description="Helical" evidence="1">
    <location>
        <begin position="44"/>
        <end position="68"/>
    </location>
</feature>
<dbReference type="KEGG" id="tvd:SG34_029945"/>
<evidence type="ECO:0000256" key="1">
    <source>
        <dbReference type="SAM" id="Phobius"/>
    </source>
</evidence>
<keyword evidence="1" id="KW-1133">Transmembrane helix</keyword>
<protein>
    <submittedName>
        <fullName evidence="2">Uncharacterized protein</fullName>
    </submittedName>
</protein>
<name>A0AAE9ZAW6_9GAMM</name>
<evidence type="ECO:0000313" key="3">
    <source>
        <dbReference type="Proteomes" id="UP000032352"/>
    </source>
</evidence>
<dbReference type="RefSeq" id="WP_044838518.1">
    <property type="nucleotide sequence ID" value="NZ_CP059734.1"/>
</dbReference>
<gene>
    <name evidence="2" type="ORF">SG34_029945</name>
</gene>
<evidence type="ECO:0000313" key="2">
    <source>
        <dbReference type="EMBL" id="WDE09005.1"/>
    </source>
</evidence>